<dbReference type="PANTHER" id="PTHR42194">
    <property type="entry name" value="UPF0276 PROTEIN HI_1600"/>
    <property type="match status" value="1"/>
</dbReference>
<name>A0ABQ2UD53_9PSEU</name>
<evidence type="ECO:0000313" key="2">
    <source>
        <dbReference type="EMBL" id="GGU15834.1"/>
    </source>
</evidence>
<accession>A0ABQ2UD53</accession>
<gene>
    <name evidence="2" type="ORF">GCM10010178_04290</name>
</gene>
<evidence type="ECO:0000313" key="3">
    <source>
        <dbReference type="Proteomes" id="UP000649573"/>
    </source>
</evidence>
<dbReference type="InterPro" id="IPR007801">
    <property type="entry name" value="MbnB/TglH/ChrH"/>
</dbReference>
<keyword evidence="3" id="KW-1185">Reference proteome</keyword>
<evidence type="ECO:0000256" key="1">
    <source>
        <dbReference type="SAM" id="MobiDB-lite"/>
    </source>
</evidence>
<sequence length="456" mass="49245">MPAKLPDLGVGVMWFPGLDGLIGHADAIDFLEFEPAVGSIGSGHVSARVPTSTKPIVVHGVTCAVGGTVPPSPEDMAELARVAAVVDSPWVSDHLSINKLTSTGLGTVHTGFLLPPAQTEDAVAVAARNLRLLQAAVGRPIAFETGVNYLRPQRGQMSDGDFFAEVAEEADCFILCDLHNLWCNERNGRQKVLDVVDALPLERVCEIHLAGGYEKHGFMLDAHSGAIDSELVDLAVEVARRLPALRAVTYELMPDYVGPERIDDEVFGEQIHGLHRVWRARGGSPESPASRRTGRASRGETTSGQWEGALASAVASSAPTGVLAADPAVPLYRELIDTVRRGNLVTALPLSYRLLALTFDVQQADELIARYTAATPPEAWAYDEAKQFQEFIASSAPECPHLLCVINFELGACRAVLTNEQVRVRFDCEPAELIDALRRGVRPRPRAGEYEVVIDP</sequence>
<dbReference type="PANTHER" id="PTHR42194:SF1">
    <property type="entry name" value="UPF0276 PROTEIN HI_1600"/>
    <property type="match status" value="1"/>
</dbReference>
<evidence type="ECO:0008006" key="4">
    <source>
        <dbReference type="Google" id="ProtNLM"/>
    </source>
</evidence>
<dbReference type="Gene3D" id="3.20.20.150">
    <property type="entry name" value="Divalent-metal-dependent TIM barrel enzymes"/>
    <property type="match status" value="1"/>
</dbReference>
<feature type="region of interest" description="Disordered" evidence="1">
    <location>
        <begin position="280"/>
        <end position="305"/>
    </location>
</feature>
<comment type="caution">
    <text evidence="2">The sequence shown here is derived from an EMBL/GenBank/DDBJ whole genome shotgun (WGS) entry which is preliminary data.</text>
</comment>
<dbReference type="Pfam" id="PF05114">
    <property type="entry name" value="MbnB_TglH_ChrH"/>
    <property type="match status" value="1"/>
</dbReference>
<dbReference type="RefSeq" id="WP_189251770.1">
    <property type="nucleotide sequence ID" value="NZ_BMRE01000001.1"/>
</dbReference>
<reference evidence="3" key="1">
    <citation type="journal article" date="2019" name="Int. J. Syst. Evol. Microbiol.">
        <title>The Global Catalogue of Microorganisms (GCM) 10K type strain sequencing project: providing services to taxonomists for standard genome sequencing and annotation.</title>
        <authorList>
            <consortium name="The Broad Institute Genomics Platform"/>
            <consortium name="The Broad Institute Genome Sequencing Center for Infectious Disease"/>
            <person name="Wu L."/>
            <person name="Ma J."/>
        </authorList>
    </citation>
    <scope>NUCLEOTIDE SEQUENCE [LARGE SCALE GENOMIC DNA]</scope>
    <source>
        <strain evidence="3">JCM 3296</strain>
    </source>
</reference>
<protein>
    <recommendedName>
        <fullName evidence="4">DUF692 domain-containing protein</fullName>
    </recommendedName>
</protein>
<organism evidence="2 3">
    <name type="scientific">Lentzea flava</name>
    <dbReference type="NCBI Taxonomy" id="103732"/>
    <lineage>
        <taxon>Bacteria</taxon>
        <taxon>Bacillati</taxon>
        <taxon>Actinomycetota</taxon>
        <taxon>Actinomycetes</taxon>
        <taxon>Pseudonocardiales</taxon>
        <taxon>Pseudonocardiaceae</taxon>
        <taxon>Lentzea</taxon>
    </lineage>
</organism>
<dbReference type="Proteomes" id="UP000649573">
    <property type="component" value="Unassembled WGS sequence"/>
</dbReference>
<proteinExistence type="predicted"/>
<dbReference type="EMBL" id="BMRE01000001">
    <property type="protein sequence ID" value="GGU15834.1"/>
    <property type="molecule type" value="Genomic_DNA"/>
</dbReference>